<name>A0A3G5A5V0_9VIRU</name>
<protein>
    <submittedName>
        <fullName evidence="1">Uncharacterized protein</fullName>
    </submittedName>
</protein>
<evidence type="ECO:0000313" key="1">
    <source>
        <dbReference type="EMBL" id="AYV82607.1"/>
    </source>
</evidence>
<gene>
    <name evidence="1" type="ORF">Hyperionvirus1_186</name>
</gene>
<proteinExistence type="predicted"/>
<accession>A0A3G5A5V0</accession>
<reference evidence="1" key="1">
    <citation type="submission" date="2018-10" db="EMBL/GenBank/DDBJ databases">
        <title>Hidden diversity of soil giant viruses.</title>
        <authorList>
            <person name="Schulz F."/>
            <person name="Alteio L."/>
            <person name="Goudeau D."/>
            <person name="Ryan E.M."/>
            <person name="Malmstrom R.R."/>
            <person name="Blanchard J."/>
            <person name="Woyke T."/>
        </authorList>
    </citation>
    <scope>NUCLEOTIDE SEQUENCE</scope>
    <source>
        <strain evidence="1">HYV1</strain>
    </source>
</reference>
<sequence length="252" mass="28912">MPIVKQRKRLYRVKCPFLRKIKILRYKDIKGFIKKTKIRTASTQMTTRVLDGYFRLVLRITGRGVENPMNLKLFGNSQITKAIIKTTTAVQTLKEYIFLRHAKSREEGLAIAENKSVVCMCVGDGITPRCGYLLAGSTSWNVTSVDPEMGKEWVADSRIKNLRCIRACMEDVDIPIENKASLCLIVSVHGHANMDVLWKRMTTRYKRVVALSIPCWCKKFVHRIDGIKPILNFAEKEIFPKSKRTVFVWDSG</sequence>
<organism evidence="1">
    <name type="scientific">Hyperionvirus sp</name>
    <dbReference type="NCBI Taxonomy" id="2487770"/>
    <lineage>
        <taxon>Viruses</taxon>
        <taxon>Varidnaviria</taxon>
        <taxon>Bamfordvirae</taxon>
        <taxon>Nucleocytoviricota</taxon>
        <taxon>Megaviricetes</taxon>
        <taxon>Imitervirales</taxon>
        <taxon>Mimiviridae</taxon>
        <taxon>Klosneuvirinae</taxon>
    </lineage>
</organism>
<dbReference type="EMBL" id="MK072383">
    <property type="protein sequence ID" value="AYV82607.1"/>
    <property type="molecule type" value="Genomic_DNA"/>
</dbReference>